<name>A0A7Z0WH16_9PSEU</name>
<evidence type="ECO:0008006" key="4">
    <source>
        <dbReference type="Google" id="ProtNLM"/>
    </source>
</evidence>
<dbReference type="InterPro" id="IPR000408">
    <property type="entry name" value="Reg_chr_condens"/>
</dbReference>
<gene>
    <name evidence="2" type="ORF">BLA60_29400</name>
</gene>
<dbReference type="PROSITE" id="PS50012">
    <property type="entry name" value="RCC1_3"/>
    <property type="match status" value="2"/>
</dbReference>
<dbReference type="PANTHER" id="PTHR22870">
    <property type="entry name" value="REGULATOR OF CHROMOSOME CONDENSATION"/>
    <property type="match status" value="1"/>
</dbReference>
<keyword evidence="1" id="KW-0677">Repeat</keyword>
<dbReference type="InterPro" id="IPR009091">
    <property type="entry name" value="RCC1/BLIP-II"/>
</dbReference>
<evidence type="ECO:0000313" key="3">
    <source>
        <dbReference type="Proteomes" id="UP000185696"/>
    </source>
</evidence>
<dbReference type="PANTHER" id="PTHR22870:SF408">
    <property type="entry name" value="OS09G0560450 PROTEIN"/>
    <property type="match status" value="1"/>
</dbReference>
<protein>
    <recommendedName>
        <fullName evidence="4">Alpha-tubulin suppressor-like RCC1 family protein</fullName>
    </recommendedName>
</protein>
<organism evidence="2 3">
    <name type="scientific">Actinophytocola xinjiangensis</name>
    <dbReference type="NCBI Taxonomy" id="485602"/>
    <lineage>
        <taxon>Bacteria</taxon>
        <taxon>Bacillati</taxon>
        <taxon>Actinomycetota</taxon>
        <taxon>Actinomycetes</taxon>
        <taxon>Pseudonocardiales</taxon>
        <taxon>Pseudonocardiaceae</taxon>
    </lineage>
</organism>
<dbReference type="Gene3D" id="2.130.10.30">
    <property type="entry name" value="Regulator of chromosome condensation 1/beta-lactamase-inhibitor protein II"/>
    <property type="match status" value="2"/>
</dbReference>
<dbReference type="SUPFAM" id="SSF50985">
    <property type="entry name" value="RCC1/BLIP-II"/>
    <property type="match status" value="2"/>
</dbReference>
<dbReference type="InterPro" id="IPR051210">
    <property type="entry name" value="Ub_ligase/GEF_domain"/>
</dbReference>
<evidence type="ECO:0000256" key="1">
    <source>
        <dbReference type="ARBA" id="ARBA00022737"/>
    </source>
</evidence>
<keyword evidence="3" id="KW-1185">Reference proteome</keyword>
<dbReference type="Proteomes" id="UP000185696">
    <property type="component" value="Unassembled WGS sequence"/>
</dbReference>
<proteinExistence type="predicted"/>
<sequence>MTNVVADLSGVFVAPTPSCATGCAYTWGANERWQLGSGLRYYPGPRRVVDLSGVVAQASAIDDLSRYALLANGTVVAWGDNRAGQLGGGWTGGMSPTPVVVTGLTDVTAIATTHGTAVALRSDGTVWAWGSSAAAGQPSSVPVRVGALSGVTAIAAGWSTVYLLHSDGTVWEWGHRNNNNAWTPVQVAGLTDVVSVAAPHGRGIAARADGTVWTWPHDGTPTQIPTLTDITEVAAGDLTGYALRTDGTVWAWGDGHWGQLGNGVDCSAGNPPGCYVDTPVQVVGLTDVVALPTGYLRLNGYALRADGTAWSWGEWEHLGTPASRDMSTPVRVDLPSGVTSLSAAGAVVG</sequence>
<dbReference type="Pfam" id="PF13540">
    <property type="entry name" value="RCC1_2"/>
    <property type="match status" value="1"/>
</dbReference>
<evidence type="ECO:0000313" key="2">
    <source>
        <dbReference type="EMBL" id="OLF07040.1"/>
    </source>
</evidence>
<reference evidence="2 3" key="1">
    <citation type="submission" date="2016-12" db="EMBL/GenBank/DDBJ databases">
        <title>The draft genome sequence of Actinophytocola xinjiangensis.</title>
        <authorList>
            <person name="Wang W."/>
            <person name="Yuan L."/>
        </authorList>
    </citation>
    <scope>NUCLEOTIDE SEQUENCE [LARGE SCALE GENOMIC DNA]</scope>
    <source>
        <strain evidence="2 3">CGMCC 4.4663</strain>
    </source>
</reference>
<dbReference type="AlphaFoldDB" id="A0A7Z0WH16"/>
<comment type="caution">
    <text evidence="2">The sequence shown here is derived from an EMBL/GenBank/DDBJ whole genome shotgun (WGS) entry which is preliminary data.</text>
</comment>
<accession>A0A7Z0WH16</accession>
<dbReference type="EMBL" id="MSIF01000018">
    <property type="protein sequence ID" value="OLF07040.1"/>
    <property type="molecule type" value="Genomic_DNA"/>
</dbReference>
<dbReference type="PRINTS" id="PR00633">
    <property type="entry name" value="RCCNDNSATION"/>
</dbReference>